<organism evidence="2 3">
    <name type="scientific">Dryococelus australis</name>
    <dbReference type="NCBI Taxonomy" id="614101"/>
    <lineage>
        <taxon>Eukaryota</taxon>
        <taxon>Metazoa</taxon>
        <taxon>Ecdysozoa</taxon>
        <taxon>Arthropoda</taxon>
        <taxon>Hexapoda</taxon>
        <taxon>Insecta</taxon>
        <taxon>Pterygota</taxon>
        <taxon>Neoptera</taxon>
        <taxon>Polyneoptera</taxon>
        <taxon>Phasmatodea</taxon>
        <taxon>Verophasmatodea</taxon>
        <taxon>Anareolatae</taxon>
        <taxon>Phasmatidae</taxon>
        <taxon>Eurycanthinae</taxon>
        <taxon>Dryococelus</taxon>
    </lineage>
</organism>
<feature type="region of interest" description="Disordered" evidence="1">
    <location>
        <begin position="233"/>
        <end position="253"/>
    </location>
</feature>
<proteinExistence type="predicted"/>
<feature type="compositionally biased region" description="Polar residues" evidence="1">
    <location>
        <begin position="398"/>
        <end position="413"/>
    </location>
</feature>
<name>A0ABQ9GR32_9NEOP</name>
<accession>A0ABQ9GR32</accession>
<evidence type="ECO:0000313" key="3">
    <source>
        <dbReference type="Proteomes" id="UP001159363"/>
    </source>
</evidence>
<dbReference type="EMBL" id="JARBHB010000010">
    <property type="protein sequence ID" value="KAJ8874501.1"/>
    <property type="molecule type" value="Genomic_DNA"/>
</dbReference>
<protein>
    <submittedName>
        <fullName evidence="2">Uncharacterized protein</fullName>
    </submittedName>
</protein>
<comment type="caution">
    <text evidence="2">The sequence shown here is derived from an EMBL/GenBank/DDBJ whole genome shotgun (WGS) entry which is preliminary data.</text>
</comment>
<feature type="compositionally biased region" description="Basic residues" evidence="1">
    <location>
        <begin position="643"/>
        <end position="657"/>
    </location>
</feature>
<gene>
    <name evidence="2" type="ORF">PR048_025361</name>
</gene>
<reference evidence="2 3" key="1">
    <citation type="submission" date="2023-02" db="EMBL/GenBank/DDBJ databases">
        <title>LHISI_Scaffold_Assembly.</title>
        <authorList>
            <person name="Stuart O.P."/>
            <person name="Cleave R."/>
            <person name="Magrath M.J.L."/>
            <person name="Mikheyev A.S."/>
        </authorList>
    </citation>
    <scope>NUCLEOTIDE SEQUENCE [LARGE SCALE GENOMIC DNA]</scope>
    <source>
        <strain evidence="2">Daus_M_001</strain>
        <tissue evidence="2">Leg muscle</tissue>
    </source>
</reference>
<feature type="region of interest" description="Disordered" evidence="1">
    <location>
        <begin position="640"/>
        <end position="666"/>
    </location>
</feature>
<feature type="region of interest" description="Disordered" evidence="1">
    <location>
        <begin position="379"/>
        <end position="416"/>
    </location>
</feature>
<dbReference type="Proteomes" id="UP001159363">
    <property type="component" value="Chromosome 9"/>
</dbReference>
<keyword evidence="3" id="KW-1185">Reference proteome</keyword>
<sequence>MERKKNRVGINWRRPIVPEKRLAFEIWELVINSLKKNGGFKTVYVLYAANTSQSSVRGHGDVVVRLLALYLGEPGSILGGVDLGFSHEEIVPDAAVGGFSRGSPIFPVLSFLSILTYDRNSDVVIFEESAWAIILLEVSFTFLMTNFFQGKNLANIPVQLRAQTNNAVQITTILGTCIKEQEANFPPLGAAKKKTLLKWRKFVRKRPQEELWRHSNRATRIWGLIVSFVGNRPRRHEPNASQPTKYSSDPKRHLRLPTFPTPSLMSVCLSAHGRQRTNKILPELVVLKLHKSVQETLLIDTNTNELICSATVIQSIRDLDQYDCESFTYGQDHRSLTFASGEKAAYGAKTRTAHASKMASLVKQYVAAQFANQRLVTCHSSDSPANREPSAARAAANQTQGQFQEISSANQRMGTPVSKEPLPLQPVVESFREIQEAQTISRSFNLTQGTAIAERLACSPLTKANRVQSPAGSLPDFRMWESCRTMLLVCLPRGRNVTGLASARLHHRGSKIDPRSHLGSTQKTVAPFELRAGLEIEMKFISNRRNRRFQISVRDQQPSSTNIEESEIQNHEISLVQHFYIRTKIKLDHDSELGSFDLGLGRMFVQPGITEVVRPRNLGGKDRTQVGGYHEARPYRLTCGGASRRKRGGSKQTRPARQHQSEGSPLLTYFQTRTPTHVLAGTSQSLGFQLLPHGATLGKAKSRFTPKIKHNATTETVHALQVGAMRR</sequence>
<evidence type="ECO:0000256" key="1">
    <source>
        <dbReference type="SAM" id="MobiDB-lite"/>
    </source>
</evidence>
<feature type="compositionally biased region" description="Low complexity" evidence="1">
    <location>
        <begin position="383"/>
        <end position="397"/>
    </location>
</feature>
<evidence type="ECO:0000313" key="2">
    <source>
        <dbReference type="EMBL" id="KAJ8874501.1"/>
    </source>
</evidence>